<organism evidence="4 5">
    <name type="scientific">Clostridium saccharoperbutylacetonicum N1-4(HMT)</name>
    <dbReference type="NCBI Taxonomy" id="931276"/>
    <lineage>
        <taxon>Bacteria</taxon>
        <taxon>Bacillati</taxon>
        <taxon>Bacillota</taxon>
        <taxon>Clostridia</taxon>
        <taxon>Eubacteriales</taxon>
        <taxon>Clostridiaceae</taxon>
        <taxon>Clostridium</taxon>
    </lineage>
</organism>
<evidence type="ECO:0000313" key="5">
    <source>
        <dbReference type="Proteomes" id="UP000011728"/>
    </source>
</evidence>
<dbReference type="Proteomes" id="UP000011728">
    <property type="component" value="Chromosome"/>
</dbReference>
<dbReference type="CDD" id="cd00298">
    <property type="entry name" value="ACD_sHsps_p23-like"/>
    <property type="match status" value="1"/>
</dbReference>
<dbReference type="EMBL" id="CP004121">
    <property type="protein sequence ID" value="AGF59470.1"/>
    <property type="molecule type" value="Genomic_DNA"/>
</dbReference>
<keyword evidence="5" id="KW-1185">Reference proteome</keyword>
<dbReference type="SUPFAM" id="SSF49764">
    <property type="entry name" value="HSP20-like chaperones"/>
    <property type="match status" value="1"/>
</dbReference>
<proteinExistence type="inferred from homology"/>
<dbReference type="Gene3D" id="2.60.40.790">
    <property type="match status" value="1"/>
</dbReference>
<dbReference type="STRING" id="36745.CLSAP_55100"/>
<dbReference type="AlphaFoldDB" id="M1M1H9"/>
<dbReference type="InterPro" id="IPR002068">
    <property type="entry name" value="A-crystallin/Hsp20_dom"/>
</dbReference>
<dbReference type="PATRIC" id="fig|931276.5.peg.5790"/>
<feature type="domain" description="SHSP" evidence="3">
    <location>
        <begin position="51"/>
        <end position="163"/>
    </location>
</feature>
<gene>
    <name evidence="4" type="ORF">Cspa_c57460</name>
</gene>
<comment type="similarity">
    <text evidence="1 2">Belongs to the small heat shock protein (HSP20) family.</text>
</comment>
<dbReference type="RefSeq" id="WP_015395777.1">
    <property type="nucleotide sequence ID" value="NC_020291.1"/>
</dbReference>
<evidence type="ECO:0000259" key="3">
    <source>
        <dbReference type="PROSITE" id="PS01031"/>
    </source>
</evidence>
<name>M1M1H9_9CLOT</name>
<evidence type="ECO:0000313" key="4">
    <source>
        <dbReference type="EMBL" id="AGF59470.1"/>
    </source>
</evidence>
<dbReference type="eggNOG" id="ENOG50327ND">
    <property type="taxonomic scope" value="Bacteria"/>
</dbReference>
<protein>
    <submittedName>
        <fullName evidence="4">Molecular chaperone</fullName>
    </submittedName>
</protein>
<dbReference type="HOGENOM" id="CLU_108393_0_0_9"/>
<reference evidence="4 5" key="1">
    <citation type="submission" date="2013-02" db="EMBL/GenBank/DDBJ databases">
        <title>Genome sequence of Clostridium saccharoperbutylacetonicum N1-4(HMT).</title>
        <authorList>
            <person name="Poehlein A."/>
            <person name="Daniel R."/>
        </authorList>
    </citation>
    <scope>NUCLEOTIDE SEQUENCE [LARGE SCALE GENOMIC DNA]</scope>
    <source>
        <strain evidence="5">N1-4(HMT)</strain>
    </source>
</reference>
<dbReference type="Pfam" id="PF00011">
    <property type="entry name" value="HSP20"/>
    <property type="match status" value="1"/>
</dbReference>
<dbReference type="OrthoDB" id="1909800at2"/>
<dbReference type="InterPro" id="IPR008978">
    <property type="entry name" value="HSP20-like_chaperone"/>
</dbReference>
<dbReference type="KEGG" id="csr:Cspa_c57460"/>
<dbReference type="PROSITE" id="PS01031">
    <property type="entry name" value="SHSP"/>
    <property type="match status" value="1"/>
</dbReference>
<evidence type="ECO:0000256" key="2">
    <source>
        <dbReference type="RuleBase" id="RU003616"/>
    </source>
</evidence>
<sequence length="169" mass="19671">MFKIFSFRIGDTFNLNNLQKISDIMSSVLENIDISEFQNTDNGNLEEGIYERKEDENNDFIELEQYEDMYLLNINLKGIDLRELSIRYDPGILEINLNRSELVNRGIGILTSKVLVKKSYNKKFENIEDIETSQILKNIDNGILSIRMPKKYALDGVVDVNFYEDNVDN</sequence>
<accession>M1M1H9</accession>
<evidence type="ECO:0000256" key="1">
    <source>
        <dbReference type="PROSITE-ProRule" id="PRU00285"/>
    </source>
</evidence>